<feature type="transmembrane region" description="Helical" evidence="5">
    <location>
        <begin position="21"/>
        <end position="38"/>
    </location>
</feature>
<feature type="transmembrane region" description="Helical" evidence="5">
    <location>
        <begin position="69"/>
        <end position="93"/>
    </location>
</feature>
<evidence type="ECO:0000256" key="5">
    <source>
        <dbReference type="SAM" id="Phobius"/>
    </source>
</evidence>
<evidence type="ECO:0000256" key="3">
    <source>
        <dbReference type="ARBA" id="ARBA00022989"/>
    </source>
</evidence>
<accession>A0AA96WKI3</accession>
<dbReference type="Pfam" id="PF13515">
    <property type="entry name" value="FUSC_2"/>
    <property type="match status" value="1"/>
</dbReference>
<evidence type="ECO:0000256" key="4">
    <source>
        <dbReference type="ARBA" id="ARBA00023136"/>
    </source>
</evidence>
<protein>
    <submittedName>
        <fullName evidence="7">FUSC family protein</fullName>
    </submittedName>
</protein>
<keyword evidence="3 5" id="KW-1133">Transmembrane helix</keyword>
<sequence>MRPSLSRNITKLRNITSLNHAIEIFLGTLLLWVGLRGIGDRNPVWAIISFIVVSDPDVRIAWPSFISRFMNTLVGCVTGVLALLIFGPVEWILPPTLALTVLVCTNLIKTPGSWKIAPMTTALVLTAALVQKSSAVGFEQSLRRAEEVLLGSLLALILSWVFSKMRNPSTGSNGSSGK</sequence>
<dbReference type="EMBL" id="CP053587">
    <property type="protein sequence ID" value="WNZ27263.1"/>
    <property type="molecule type" value="Genomic_DNA"/>
</dbReference>
<evidence type="ECO:0000256" key="2">
    <source>
        <dbReference type="ARBA" id="ARBA00022692"/>
    </source>
</evidence>
<evidence type="ECO:0000313" key="7">
    <source>
        <dbReference type="EMBL" id="WNZ27263.1"/>
    </source>
</evidence>
<organism evidence="7">
    <name type="scientific">Leptolyngbya sp. NK1-12</name>
    <dbReference type="NCBI Taxonomy" id="2547451"/>
    <lineage>
        <taxon>Bacteria</taxon>
        <taxon>Bacillati</taxon>
        <taxon>Cyanobacteriota</taxon>
        <taxon>Cyanophyceae</taxon>
        <taxon>Leptolyngbyales</taxon>
        <taxon>Leptolyngbyaceae</taxon>
        <taxon>Leptolyngbya group</taxon>
        <taxon>Leptolyngbya</taxon>
    </lineage>
</organism>
<comment type="subcellular location">
    <subcellularLocation>
        <location evidence="1">Membrane</location>
        <topology evidence="1">Multi-pass membrane protein</topology>
    </subcellularLocation>
</comment>
<dbReference type="InterPro" id="IPR049453">
    <property type="entry name" value="Memb_transporter_dom"/>
</dbReference>
<dbReference type="RefSeq" id="WP_316436914.1">
    <property type="nucleotide sequence ID" value="NZ_CP053587.1"/>
</dbReference>
<dbReference type="AlphaFoldDB" id="A0AA96WKI3"/>
<feature type="transmembrane region" description="Helical" evidence="5">
    <location>
        <begin position="44"/>
        <end position="62"/>
    </location>
</feature>
<keyword evidence="2 5" id="KW-0812">Transmembrane</keyword>
<evidence type="ECO:0000259" key="6">
    <source>
        <dbReference type="Pfam" id="PF13515"/>
    </source>
</evidence>
<proteinExistence type="predicted"/>
<keyword evidence="4 5" id="KW-0472">Membrane</keyword>
<dbReference type="GO" id="GO:0016020">
    <property type="term" value="C:membrane"/>
    <property type="evidence" value="ECO:0007669"/>
    <property type="project" value="UniProtKB-SubCell"/>
</dbReference>
<evidence type="ECO:0000256" key="1">
    <source>
        <dbReference type="ARBA" id="ARBA00004141"/>
    </source>
</evidence>
<feature type="domain" description="Integral membrane bound transporter" evidence="6">
    <location>
        <begin position="38"/>
        <end position="157"/>
    </location>
</feature>
<name>A0AA96WKI3_9CYAN</name>
<gene>
    <name evidence="7" type="ORF">HJG54_30705</name>
</gene>
<reference evidence="7" key="1">
    <citation type="submission" date="2020-05" db="EMBL/GenBank/DDBJ databases">
        <authorList>
            <person name="Zhu T."/>
            <person name="Keshari N."/>
            <person name="Lu X."/>
        </authorList>
    </citation>
    <scope>NUCLEOTIDE SEQUENCE</scope>
    <source>
        <strain evidence="7">NK1-12</strain>
    </source>
</reference>